<feature type="domain" description="FMN-binding" evidence="16">
    <location>
        <begin position="116"/>
        <end position="213"/>
    </location>
</feature>
<gene>
    <name evidence="17" type="ORF">ACFO3O_17595</name>
</gene>
<keyword evidence="13" id="KW-0830">Ubiquinone</keyword>
<evidence type="ECO:0000256" key="1">
    <source>
        <dbReference type="ARBA" id="ARBA00022448"/>
    </source>
</evidence>
<dbReference type="PROSITE" id="PS51257">
    <property type="entry name" value="PROKAR_LIPOPROTEIN"/>
    <property type="match status" value="1"/>
</dbReference>
<keyword evidence="3" id="KW-0997">Cell inner membrane</keyword>
<keyword evidence="1" id="KW-0813">Transport</keyword>
<evidence type="ECO:0000256" key="14">
    <source>
        <dbReference type="ARBA" id="ARBA00023136"/>
    </source>
</evidence>
<evidence type="ECO:0000256" key="5">
    <source>
        <dbReference type="ARBA" id="ARBA00022630"/>
    </source>
</evidence>
<name>A0ABV9I083_9FLAO</name>
<keyword evidence="4" id="KW-0597">Phosphoprotein</keyword>
<keyword evidence="5" id="KW-0285">Flavoprotein</keyword>
<evidence type="ECO:0000313" key="18">
    <source>
        <dbReference type="Proteomes" id="UP001596043"/>
    </source>
</evidence>
<evidence type="ECO:0000256" key="8">
    <source>
        <dbReference type="ARBA" id="ARBA00022967"/>
    </source>
</evidence>
<keyword evidence="11" id="KW-0915">Sodium</keyword>
<keyword evidence="10" id="KW-0520">NAD</keyword>
<dbReference type="RefSeq" id="WP_379981237.1">
    <property type="nucleotide sequence ID" value="NZ_JBHSFV010000012.1"/>
</dbReference>
<keyword evidence="7" id="KW-0812">Transmembrane</keyword>
<comment type="caution">
    <text evidence="17">The sequence shown here is derived from an EMBL/GenBank/DDBJ whole genome shotgun (WGS) entry which is preliminary data.</text>
</comment>
<dbReference type="SMART" id="SM00900">
    <property type="entry name" value="FMN_bind"/>
    <property type="match status" value="1"/>
</dbReference>
<keyword evidence="14" id="KW-0472">Membrane</keyword>
<dbReference type="EMBL" id="JBHSFV010000012">
    <property type="protein sequence ID" value="MFC4635729.1"/>
    <property type="molecule type" value="Genomic_DNA"/>
</dbReference>
<evidence type="ECO:0000256" key="11">
    <source>
        <dbReference type="ARBA" id="ARBA00023053"/>
    </source>
</evidence>
<keyword evidence="6" id="KW-0288">FMN</keyword>
<dbReference type="Pfam" id="PF04205">
    <property type="entry name" value="FMN_bind"/>
    <property type="match status" value="1"/>
</dbReference>
<dbReference type="Proteomes" id="UP001596043">
    <property type="component" value="Unassembled WGS sequence"/>
</dbReference>
<keyword evidence="12" id="KW-0406">Ion transport</keyword>
<dbReference type="PANTHER" id="PTHR37838:SF1">
    <property type="entry name" value="NA(+)-TRANSLOCATING NADH-QUINONE REDUCTASE SUBUNIT C"/>
    <property type="match status" value="1"/>
</dbReference>
<evidence type="ECO:0000256" key="2">
    <source>
        <dbReference type="ARBA" id="ARBA00022475"/>
    </source>
</evidence>
<keyword evidence="8" id="KW-1278">Translocase</keyword>
<evidence type="ECO:0000256" key="6">
    <source>
        <dbReference type="ARBA" id="ARBA00022643"/>
    </source>
</evidence>
<evidence type="ECO:0000256" key="9">
    <source>
        <dbReference type="ARBA" id="ARBA00022989"/>
    </source>
</evidence>
<proteinExistence type="predicted"/>
<keyword evidence="15" id="KW-0739">Sodium transport</keyword>
<evidence type="ECO:0000313" key="17">
    <source>
        <dbReference type="EMBL" id="MFC4635729.1"/>
    </source>
</evidence>
<keyword evidence="9" id="KW-1133">Transmembrane helix</keyword>
<dbReference type="InterPro" id="IPR007329">
    <property type="entry name" value="FMN-bd"/>
</dbReference>
<evidence type="ECO:0000256" key="7">
    <source>
        <dbReference type="ARBA" id="ARBA00022692"/>
    </source>
</evidence>
<sequence length="219" mass="24818">MNIKTLILLTLIILIIGCDTRPKFFQDVEKTRDEYELKWASIELGKLADSTFTDSTDLKSVLNFKTIDLKGEVTSVDMETAVRLYTSNTKSENLKLYPIFEIKNTSKVIVPVFGMGLWDKIWGKVLLDKDSMKVLTIEFEHKSETPGIGGNINDTIFKAQFNGSLINPTNKNFSLYQEDKKLIEGNQRIDGMSGATITSKGAIEMLNNDLIKYKEYLLQ</sequence>
<dbReference type="InterPro" id="IPR010204">
    <property type="entry name" value="NqrC"/>
</dbReference>
<evidence type="ECO:0000256" key="12">
    <source>
        <dbReference type="ARBA" id="ARBA00023065"/>
    </source>
</evidence>
<evidence type="ECO:0000256" key="3">
    <source>
        <dbReference type="ARBA" id="ARBA00022519"/>
    </source>
</evidence>
<accession>A0ABV9I083</accession>
<dbReference type="PANTHER" id="PTHR37838">
    <property type="entry name" value="NA(+)-TRANSLOCATING NADH-QUINONE REDUCTASE SUBUNIT C"/>
    <property type="match status" value="1"/>
</dbReference>
<evidence type="ECO:0000256" key="13">
    <source>
        <dbReference type="ARBA" id="ARBA00023075"/>
    </source>
</evidence>
<organism evidence="17 18">
    <name type="scientific">Dokdonia ponticola</name>
    <dbReference type="NCBI Taxonomy" id="2041041"/>
    <lineage>
        <taxon>Bacteria</taxon>
        <taxon>Pseudomonadati</taxon>
        <taxon>Bacteroidota</taxon>
        <taxon>Flavobacteriia</taxon>
        <taxon>Flavobacteriales</taxon>
        <taxon>Flavobacteriaceae</taxon>
        <taxon>Dokdonia</taxon>
    </lineage>
</organism>
<evidence type="ECO:0000259" key="16">
    <source>
        <dbReference type="SMART" id="SM00900"/>
    </source>
</evidence>
<keyword evidence="18" id="KW-1185">Reference proteome</keyword>
<evidence type="ECO:0000256" key="10">
    <source>
        <dbReference type="ARBA" id="ARBA00023027"/>
    </source>
</evidence>
<evidence type="ECO:0000256" key="4">
    <source>
        <dbReference type="ARBA" id="ARBA00022553"/>
    </source>
</evidence>
<keyword evidence="2" id="KW-1003">Cell membrane</keyword>
<protein>
    <submittedName>
        <fullName evidence="17">FMN-binding protein</fullName>
    </submittedName>
</protein>
<evidence type="ECO:0000256" key="15">
    <source>
        <dbReference type="ARBA" id="ARBA00023201"/>
    </source>
</evidence>
<reference evidence="18" key="1">
    <citation type="journal article" date="2019" name="Int. J. Syst. Evol. Microbiol.">
        <title>The Global Catalogue of Microorganisms (GCM) 10K type strain sequencing project: providing services to taxonomists for standard genome sequencing and annotation.</title>
        <authorList>
            <consortium name="The Broad Institute Genomics Platform"/>
            <consortium name="The Broad Institute Genome Sequencing Center for Infectious Disease"/>
            <person name="Wu L."/>
            <person name="Ma J."/>
        </authorList>
    </citation>
    <scope>NUCLEOTIDE SEQUENCE [LARGE SCALE GENOMIC DNA]</scope>
    <source>
        <strain evidence="18">YJ-61-S</strain>
    </source>
</reference>